<organism evidence="6 7">
    <name type="scientific">Methylobacterium oryzihabitans</name>
    <dbReference type="NCBI Taxonomy" id="2499852"/>
    <lineage>
        <taxon>Bacteria</taxon>
        <taxon>Pseudomonadati</taxon>
        <taxon>Pseudomonadota</taxon>
        <taxon>Alphaproteobacteria</taxon>
        <taxon>Hyphomicrobiales</taxon>
        <taxon>Methylobacteriaceae</taxon>
        <taxon>Methylobacterium</taxon>
    </lineage>
</organism>
<keyword evidence="5" id="KW-0460">Magnesium</keyword>
<accession>A0A437PBN2</accession>
<evidence type="ECO:0000313" key="7">
    <source>
        <dbReference type="Proteomes" id="UP000286997"/>
    </source>
</evidence>
<evidence type="ECO:0000256" key="2">
    <source>
        <dbReference type="ARBA" id="ARBA00016549"/>
    </source>
</evidence>
<dbReference type="Proteomes" id="UP000286997">
    <property type="component" value="Unassembled WGS sequence"/>
</dbReference>
<dbReference type="InterPro" id="IPR005493">
    <property type="entry name" value="RraA/RraA-like"/>
</dbReference>
<keyword evidence="5" id="KW-0479">Metal-binding</keyword>
<evidence type="ECO:0000313" key="6">
    <source>
        <dbReference type="EMBL" id="RVU19667.1"/>
    </source>
</evidence>
<name>A0A437PBN2_9HYPH</name>
<dbReference type="Gene3D" id="3.50.30.40">
    <property type="entry name" value="Ribonuclease E inhibitor RraA/RraA-like"/>
    <property type="match status" value="1"/>
</dbReference>
<proteinExistence type="predicted"/>
<dbReference type="EMBL" id="SACP01000005">
    <property type="protein sequence ID" value="RVU19667.1"/>
    <property type="molecule type" value="Genomic_DNA"/>
</dbReference>
<dbReference type="SUPFAM" id="SSF89562">
    <property type="entry name" value="RraA-like"/>
    <property type="match status" value="1"/>
</dbReference>
<dbReference type="RefSeq" id="WP_127728051.1">
    <property type="nucleotide sequence ID" value="NZ_SACP01000005.1"/>
</dbReference>
<dbReference type="InterPro" id="IPR036704">
    <property type="entry name" value="RraA/RraA-like_sf"/>
</dbReference>
<feature type="binding site" evidence="5">
    <location>
        <begin position="87"/>
        <end position="90"/>
    </location>
    <ligand>
        <name>substrate</name>
    </ligand>
</feature>
<dbReference type="CDD" id="cd16841">
    <property type="entry name" value="RraA_family"/>
    <property type="match status" value="1"/>
</dbReference>
<reference evidence="6 7" key="1">
    <citation type="submission" date="2019-01" db="EMBL/GenBank/DDBJ databases">
        <authorList>
            <person name="Chen W.-M."/>
        </authorList>
    </citation>
    <scope>NUCLEOTIDE SEQUENCE [LARGE SCALE GENOMIC DNA]</scope>
    <source>
        <strain evidence="6 7">TER-1</strain>
    </source>
</reference>
<evidence type="ECO:0000256" key="3">
    <source>
        <dbReference type="ARBA" id="ARBA00029596"/>
    </source>
</evidence>
<dbReference type="GO" id="GO:0046872">
    <property type="term" value="F:metal ion binding"/>
    <property type="evidence" value="ECO:0007669"/>
    <property type="project" value="UniProtKB-KW"/>
</dbReference>
<comment type="caution">
    <text evidence="6">The sequence shown here is derived from an EMBL/GenBank/DDBJ whole genome shotgun (WGS) entry which is preliminary data.</text>
</comment>
<keyword evidence="7" id="KW-1185">Reference proteome</keyword>
<dbReference type="PANTHER" id="PTHR33254">
    <property type="entry name" value="4-HYDROXY-4-METHYL-2-OXOGLUTARATE ALDOLASE 3-RELATED"/>
    <property type="match status" value="1"/>
</dbReference>
<comment type="cofactor">
    <cofactor evidence="1">
        <name>a divalent metal cation</name>
        <dbReference type="ChEBI" id="CHEBI:60240"/>
    </cofactor>
</comment>
<dbReference type="Pfam" id="PF03737">
    <property type="entry name" value="RraA-like"/>
    <property type="match status" value="1"/>
</dbReference>
<gene>
    <name evidence="6" type="ORF">EOE48_06860</name>
</gene>
<evidence type="ECO:0000256" key="4">
    <source>
        <dbReference type="ARBA" id="ARBA00030169"/>
    </source>
</evidence>
<evidence type="ECO:0000256" key="1">
    <source>
        <dbReference type="ARBA" id="ARBA00001968"/>
    </source>
</evidence>
<sequence>MSQHETAEALRLLAGVETATIGHFRDDGFMAPSIQGLGEATRICGPALTAALPGDDGSALAGALAQARPGDVLVVDRQGDERHACWGAVLTAAALAVGLAGVVIDGPVTDLTAIRASGLPIWFRGRSPLTTKRRGGGTVGGTVRCGGVTVRPGDLVLADENGVAVLDPAEALAVARYALTLQAEEPGIIARLRAGETLADIQAAAAMRRP</sequence>
<dbReference type="PANTHER" id="PTHR33254:SF4">
    <property type="entry name" value="4-HYDROXY-4-METHYL-2-OXOGLUTARATE ALDOLASE 3-RELATED"/>
    <property type="match status" value="1"/>
</dbReference>
<dbReference type="OrthoDB" id="9812532at2"/>
<feature type="binding site" evidence="5">
    <location>
        <position position="110"/>
    </location>
    <ligand>
        <name>Mg(2+)</name>
        <dbReference type="ChEBI" id="CHEBI:18420"/>
    </ligand>
</feature>
<evidence type="ECO:0000256" key="5">
    <source>
        <dbReference type="PIRSR" id="PIRSR605493-1"/>
    </source>
</evidence>
<protein>
    <recommendedName>
        <fullName evidence="2">Putative 4-hydroxy-4-methyl-2-oxoglutarate aldolase</fullName>
    </recommendedName>
    <alternativeName>
        <fullName evidence="3">Regulator of ribonuclease activity homolog</fullName>
    </alternativeName>
    <alternativeName>
        <fullName evidence="4">RraA-like protein</fullName>
    </alternativeName>
</protein>
<dbReference type="AlphaFoldDB" id="A0A437PBN2"/>
<comment type="cofactor">
    <cofactor evidence="5">
        <name>Mg(2+)</name>
        <dbReference type="ChEBI" id="CHEBI:18420"/>
    </cofactor>
</comment>